<organism evidence="3 4">
    <name type="scientific">Penaeus vannamei</name>
    <name type="common">Whiteleg shrimp</name>
    <name type="synonym">Litopenaeus vannamei</name>
    <dbReference type="NCBI Taxonomy" id="6689"/>
    <lineage>
        <taxon>Eukaryota</taxon>
        <taxon>Metazoa</taxon>
        <taxon>Ecdysozoa</taxon>
        <taxon>Arthropoda</taxon>
        <taxon>Crustacea</taxon>
        <taxon>Multicrustacea</taxon>
        <taxon>Malacostraca</taxon>
        <taxon>Eumalacostraca</taxon>
        <taxon>Eucarida</taxon>
        <taxon>Decapoda</taxon>
        <taxon>Dendrobranchiata</taxon>
        <taxon>Penaeoidea</taxon>
        <taxon>Penaeidae</taxon>
        <taxon>Penaeus</taxon>
    </lineage>
</organism>
<dbReference type="PANTHER" id="PTHR13371:SF0">
    <property type="entry name" value="CENTROSOMAL PROTEIN OF 104 KDA"/>
    <property type="match status" value="1"/>
</dbReference>
<keyword evidence="4" id="KW-1185">Reference proteome</keyword>
<dbReference type="OrthoDB" id="66599at2759"/>
<reference evidence="3 4" key="1">
    <citation type="submission" date="2018-04" db="EMBL/GenBank/DDBJ databases">
        <authorList>
            <person name="Zhang X."/>
            <person name="Yuan J."/>
            <person name="Li F."/>
            <person name="Xiang J."/>
        </authorList>
    </citation>
    <scope>NUCLEOTIDE SEQUENCE [LARGE SCALE GENOMIC DNA]</scope>
    <source>
        <tissue evidence="3">Muscle</tissue>
    </source>
</reference>
<sequence length="185" mass="19856">MNLLLFSTDGAAATRRGLTCIFCGAYDESFSDNGLDMHYWRACPMLTRRVCGFNAVQKVRPCSEAIPKKVFYDHAASKSCTPCKPEPIANHCPLCHENIPPWDEGWRVHLMPGPDCCPANTRARPHASKKQTPSDKSPSVSPAGASGSDEGAAAVGGASATGGRSRIPSSSTPGTPRKDTLKRRR</sequence>
<protein>
    <recommendedName>
        <fullName evidence="2">Centrosomal protein CEP104 Zn finger domain-containing protein</fullName>
    </recommendedName>
</protein>
<dbReference type="InterPro" id="IPR048738">
    <property type="entry name" value="CEP104_Znf"/>
</dbReference>
<dbReference type="Proteomes" id="UP000283509">
    <property type="component" value="Unassembled WGS sequence"/>
</dbReference>
<accession>A0A3R7PBI3</accession>
<evidence type="ECO:0000313" key="4">
    <source>
        <dbReference type="Proteomes" id="UP000283509"/>
    </source>
</evidence>
<evidence type="ECO:0000256" key="1">
    <source>
        <dbReference type="SAM" id="MobiDB-lite"/>
    </source>
</evidence>
<reference evidence="3 4" key="2">
    <citation type="submission" date="2019-01" db="EMBL/GenBank/DDBJ databases">
        <title>The decoding of complex shrimp genome reveals the adaptation for benthos swimmer, frequently molting mechanism and breeding impact on genome.</title>
        <authorList>
            <person name="Sun Y."/>
            <person name="Gao Y."/>
            <person name="Yu Y."/>
        </authorList>
    </citation>
    <scope>NUCLEOTIDE SEQUENCE [LARGE SCALE GENOMIC DNA]</scope>
    <source>
        <tissue evidence="3">Muscle</tissue>
    </source>
</reference>
<name>A0A3R7PBI3_PENVA</name>
<evidence type="ECO:0000313" key="3">
    <source>
        <dbReference type="EMBL" id="ROT65967.1"/>
    </source>
</evidence>
<feature type="domain" description="Centrosomal protein CEP104 Zn finger" evidence="2">
    <location>
        <begin position="55"/>
        <end position="111"/>
    </location>
</feature>
<dbReference type="EMBL" id="QCYY01003012">
    <property type="protein sequence ID" value="ROT65967.1"/>
    <property type="molecule type" value="Genomic_DNA"/>
</dbReference>
<dbReference type="GO" id="GO:0005929">
    <property type="term" value="C:cilium"/>
    <property type="evidence" value="ECO:0007669"/>
    <property type="project" value="TreeGrafter"/>
</dbReference>
<dbReference type="AlphaFoldDB" id="A0A3R7PBI3"/>
<proteinExistence type="predicted"/>
<gene>
    <name evidence="3" type="ORF">C7M84_016059</name>
</gene>
<feature type="compositionally biased region" description="Low complexity" evidence="1">
    <location>
        <begin position="137"/>
        <end position="165"/>
    </location>
</feature>
<evidence type="ECO:0000259" key="2">
    <source>
        <dbReference type="Pfam" id="PF21039"/>
    </source>
</evidence>
<dbReference type="InterPro" id="IPR052607">
    <property type="entry name" value="CEP104-like"/>
</dbReference>
<dbReference type="Pfam" id="PF21039">
    <property type="entry name" value="CEP104_ZnF"/>
    <property type="match status" value="2"/>
</dbReference>
<feature type="region of interest" description="Disordered" evidence="1">
    <location>
        <begin position="121"/>
        <end position="185"/>
    </location>
</feature>
<dbReference type="PANTHER" id="PTHR13371">
    <property type="entry name" value="GLYCINE-, GLUTAMATE-, THIENYLCYCLOHEXYLPIPERIDINE-BINDING PROTEIN"/>
    <property type="match status" value="1"/>
</dbReference>
<comment type="caution">
    <text evidence="3">The sequence shown here is derived from an EMBL/GenBank/DDBJ whole genome shotgun (WGS) entry which is preliminary data.</text>
</comment>
<feature type="domain" description="Centrosomal protein CEP104 Zn finger" evidence="2">
    <location>
        <begin position="19"/>
        <end position="48"/>
    </location>
</feature>